<dbReference type="Proteomes" id="UP000234775">
    <property type="component" value="Unassembled WGS sequence"/>
</dbReference>
<organism evidence="2 3">
    <name type="scientific">Aerococcus christensenii</name>
    <dbReference type="NCBI Taxonomy" id="87541"/>
    <lineage>
        <taxon>Bacteria</taxon>
        <taxon>Bacillati</taxon>
        <taxon>Bacillota</taxon>
        <taxon>Bacilli</taxon>
        <taxon>Lactobacillales</taxon>
        <taxon>Aerococcaceae</taxon>
        <taxon>Aerococcus</taxon>
    </lineage>
</organism>
<protein>
    <recommendedName>
        <fullName evidence="4">Maltodextrose utilization protein MalA</fullName>
    </recommendedName>
</protein>
<feature type="transmembrane region" description="Helical" evidence="1">
    <location>
        <begin position="246"/>
        <end position="264"/>
    </location>
</feature>
<dbReference type="EMBL" id="PKGZ01000002">
    <property type="protein sequence ID" value="PKY91769.1"/>
    <property type="molecule type" value="Genomic_DNA"/>
</dbReference>
<reference evidence="2 3" key="1">
    <citation type="submission" date="2017-12" db="EMBL/GenBank/DDBJ databases">
        <title>Phylogenetic diversity of female urinary microbiome.</title>
        <authorList>
            <person name="Thomas-White K."/>
            <person name="Wolfe A.J."/>
        </authorList>
    </citation>
    <scope>NUCLEOTIDE SEQUENCE [LARGE SCALE GENOMIC DNA]</scope>
    <source>
        <strain evidence="2 3">UMB0844</strain>
    </source>
</reference>
<evidence type="ECO:0000313" key="2">
    <source>
        <dbReference type="EMBL" id="PKY91769.1"/>
    </source>
</evidence>
<feature type="transmembrane region" description="Helical" evidence="1">
    <location>
        <begin position="32"/>
        <end position="49"/>
    </location>
</feature>
<name>A0A0X8F8W7_9LACT</name>
<evidence type="ECO:0000256" key="1">
    <source>
        <dbReference type="SAM" id="Phobius"/>
    </source>
</evidence>
<keyword evidence="1" id="KW-1133">Transmembrane helix</keyword>
<accession>A0A0X8F8W7</accession>
<keyword evidence="1" id="KW-0472">Membrane</keyword>
<evidence type="ECO:0000313" key="3">
    <source>
        <dbReference type="Proteomes" id="UP000234775"/>
    </source>
</evidence>
<dbReference type="RefSeq" id="WP_060776978.1">
    <property type="nucleotide sequence ID" value="NZ_CP014159.1"/>
</dbReference>
<gene>
    <name evidence="2" type="ORF">CYJ27_03615</name>
</gene>
<keyword evidence="3" id="KW-1185">Reference proteome</keyword>
<keyword evidence="1" id="KW-0812">Transmembrane</keyword>
<comment type="caution">
    <text evidence="2">The sequence shown here is derived from an EMBL/GenBank/DDBJ whole genome shotgun (WGS) entry which is preliminary data.</text>
</comment>
<sequence length="276" mass="31420">MKSLGLPLRYLCAIMSPKKLFQLRRLLKWQEIVMLIIILNACLFLPTIYSEIQVEDYSLDRIVEGGLVMINEQTASALKQGEIRNNHYTGQHMAKSSQEGKILVLPNQDSIEQIKQEETPSLILTGDQWIFHYGPDKSITFPVYGENIECTKWTSDDEVKKFVNQQWFLSNKKTVILYLLMVAMALFIGNSLFLVILGGFFLSLVKKSKLFHIRSFKEGVSLMVGCLGLPTLLAAASGFIFKSPILMLNVQMIGTILMVVLVFYKTQFRDPLIEEN</sequence>
<evidence type="ECO:0008006" key="4">
    <source>
        <dbReference type="Google" id="ProtNLM"/>
    </source>
</evidence>
<feature type="transmembrane region" description="Helical" evidence="1">
    <location>
        <begin position="175"/>
        <end position="202"/>
    </location>
</feature>
<dbReference type="KEGG" id="acg:AWM71_05315"/>
<proteinExistence type="predicted"/>
<dbReference type="AlphaFoldDB" id="A0A0X8F8W7"/>
<feature type="transmembrane region" description="Helical" evidence="1">
    <location>
        <begin position="222"/>
        <end position="240"/>
    </location>
</feature>